<keyword evidence="1" id="KW-0229">DNA integration</keyword>
<dbReference type="EMBL" id="JAAAWN010000033">
    <property type="protein sequence ID" value="NDV92975.1"/>
    <property type="molecule type" value="Genomic_DNA"/>
</dbReference>
<keyword evidence="5" id="KW-1185">Reference proteome</keyword>
<accession>A0A7X5LP46</accession>
<dbReference type="GO" id="GO:0006310">
    <property type="term" value="P:DNA recombination"/>
    <property type="evidence" value="ECO:0007669"/>
    <property type="project" value="UniProtKB-KW"/>
</dbReference>
<dbReference type="GO" id="GO:0003677">
    <property type="term" value="F:DNA binding"/>
    <property type="evidence" value="ECO:0007669"/>
    <property type="project" value="InterPro"/>
</dbReference>
<reference evidence="4 5" key="1">
    <citation type="submission" date="2020-01" db="EMBL/GenBank/DDBJ databases">
        <authorList>
            <person name="Chen J."/>
            <person name="Zhu S."/>
            <person name="Yang J."/>
        </authorList>
    </citation>
    <scope>NUCLEOTIDE SEQUENCE [LARGE SCALE GENOMIC DNA]</scope>
    <source>
        <strain evidence="4 5">345S023</strain>
    </source>
</reference>
<evidence type="ECO:0000256" key="2">
    <source>
        <dbReference type="ARBA" id="ARBA00023172"/>
    </source>
</evidence>
<dbReference type="GO" id="GO:0015074">
    <property type="term" value="P:DNA integration"/>
    <property type="evidence" value="ECO:0007669"/>
    <property type="project" value="UniProtKB-KW"/>
</dbReference>
<gene>
    <name evidence="4" type="ORF">GTH32_17540</name>
</gene>
<dbReference type="InterPro" id="IPR013762">
    <property type="entry name" value="Integrase-like_cat_sf"/>
</dbReference>
<dbReference type="InterPro" id="IPR011010">
    <property type="entry name" value="DNA_brk_join_enz"/>
</dbReference>
<comment type="caution">
    <text evidence="4">The sequence shown here is derived from an EMBL/GenBank/DDBJ whole genome shotgun (WGS) entry which is preliminary data.</text>
</comment>
<dbReference type="PANTHER" id="PTHR30349:SF64">
    <property type="entry name" value="PROPHAGE INTEGRASE INTD-RELATED"/>
    <property type="match status" value="1"/>
</dbReference>
<dbReference type="PANTHER" id="PTHR30349">
    <property type="entry name" value="PHAGE INTEGRASE-RELATED"/>
    <property type="match status" value="1"/>
</dbReference>
<organism evidence="4 5">
    <name type="scientific">Alteromonas profundi</name>
    <dbReference type="NCBI Taxonomy" id="2696062"/>
    <lineage>
        <taxon>Bacteria</taxon>
        <taxon>Pseudomonadati</taxon>
        <taxon>Pseudomonadota</taxon>
        <taxon>Gammaproteobacteria</taxon>
        <taxon>Alteromonadales</taxon>
        <taxon>Alteromonadaceae</taxon>
        <taxon>Alteromonas/Salinimonas group</taxon>
        <taxon>Alteromonas</taxon>
    </lineage>
</organism>
<dbReference type="CDD" id="cd00397">
    <property type="entry name" value="DNA_BRE_C"/>
    <property type="match status" value="1"/>
</dbReference>
<dbReference type="AlphaFoldDB" id="A0A7X5LP46"/>
<dbReference type="InterPro" id="IPR002104">
    <property type="entry name" value="Integrase_catalytic"/>
</dbReference>
<proteinExistence type="predicted"/>
<feature type="domain" description="Tyr recombinase" evidence="3">
    <location>
        <begin position="190"/>
        <end position="405"/>
    </location>
</feature>
<evidence type="ECO:0000313" key="5">
    <source>
        <dbReference type="Proteomes" id="UP000470213"/>
    </source>
</evidence>
<sequence>MASLEFIHYQPRSIDTSGHSLQWKELKRKPITNLPQIVWEDNSTWAEANLWALEQATSFKRDLKTVRSNMAHLLGYAKWLEGESISWWHFPERESERCLVRFRGALIAARNNGELAPSTASQRMAAAIRFYKWSQSRRLISPEWPMWEERSVGITLTNSFGLEHTMRVASTDLSIPNRKVAGAIQLEDGLLPVSISAMREILTLADKVSTEELSLMLRLGFFAGLRIGSITDLKVNTLHNATIVPEVGWKRLAVGPAARPPVATKFSVSGAIPIPEELLKLLLDYSVSTRRLKRQALADPKDKDLLFLTRYGNSYSGDDSRAINVEMSRLRAAGKKAGIKVLHGFHFHRTRATFATELMRVALKFMPVGDAIQFVREACLHKEEATTMQYIKFIETNKAMADAADAFTNLFMGLARGNTDE</sequence>
<evidence type="ECO:0000313" key="4">
    <source>
        <dbReference type="EMBL" id="NDV92975.1"/>
    </source>
</evidence>
<dbReference type="Pfam" id="PF00589">
    <property type="entry name" value="Phage_integrase"/>
    <property type="match status" value="1"/>
</dbReference>
<dbReference type="Gene3D" id="1.10.443.10">
    <property type="entry name" value="Intergrase catalytic core"/>
    <property type="match status" value="1"/>
</dbReference>
<name>A0A7X5LP46_9ALTE</name>
<dbReference type="PROSITE" id="PS51898">
    <property type="entry name" value="TYR_RECOMBINASE"/>
    <property type="match status" value="1"/>
</dbReference>
<keyword evidence="2" id="KW-0233">DNA recombination</keyword>
<protein>
    <submittedName>
        <fullName evidence="4">Tyrosine-type recombinase/integrase</fullName>
    </submittedName>
</protein>
<dbReference type="RefSeq" id="WP_163088213.1">
    <property type="nucleotide sequence ID" value="NZ_JAAAWN010000033.1"/>
</dbReference>
<dbReference type="InterPro" id="IPR050090">
    <property type="entry name" value="Tyrosine_recombinase_XerCD"/>
</dbReference>
<evidence type="ECO:0000256" key="1">
    <source>
        <dbReference type="ARBA" id="ARBA00022908"/>
    </source>
</evidence>
<dbReference type="Proteomes" id="UP000470213">
    <property type="component" value="Unassembled WGS sequence"/>
</dbReference>
<evidence type="ECO:0000259" key="3">
    <source>
        <dbReference type="PROSITE" id="PS51898"/>
    </source>
</evidence>
<dbReference type="SUPFAM" id="SSF56349">
    <property type="entry name" value="DNA breaking-rejoining enzymes"/>
    <property type="match status" value="1"/>
</dbReference>